<accession>H9UK56</accession>
<dbReference type="KEGG" id="sfc:Spiaf_1842"/>
<dbReference type="Pfam" id="PF00753">
    <property type="entry name" value="Lactamase_B"/>
    <property type="match status" value="1"/>
</dbReference>
<feature type="domain" description="Metallo-beta-lactamase" evidence="1">
    <location>
        <begin position="17"/>
        <end position="221"/>
    </location>
</feature>
<dbReference type="EMBL" id="CP003282">
    <property type="protein sequence ID" value="AFG37899.1"/>
    <property type="molecule type" value="Genomic_DNA"/>
</dbReference>
<dbReference type="InterPro" id="IPR001279">
    <property type="entry name" value="Metallo-B-lactamas"/>
</dbReference>
<dbReference type="PANTHER" id="PTHR42951:SF22">
    <property type="entry name" value="METALLO BETA-LACTAMASE SUPERFAMILY LIPOPROTEIN"/>
    <property type="match status" value="1"/>
</dbReference>
<dbReference type="InterPro" id="IPR036866">
    <property type="entry name" value="RibonucZ/Hydroxyglut_hydro"/>
</dbReference>
<evidence type="ECO:0000313" key="2">
    <source>
        <dbReference type="EMBL" id="AFG37899.1"/>
    </source>
</evidence>
<dbReference type="HOGENOM" id="CLU_061385_1_0_12"/>
<dbReference type="InterPro" id="IPR037482">
    <property type="entry name" value="ST1585_MBL-fold"/>
</dbReference>
<proteinExistence type="predicted"/>
<dbReference type="Proteomes" id="UP000007383">
    <property type="component" value="Chromosome"/>
</dbReference>
<dbReference type="STRING" id="889378.Spiaf_1842"/>
<dbReference type="GO" id="GO:0016787">
    <property type="term" value="F:hydrolase activity"/>
    <property type="evidence" value="ECO:0007669"/>
    <property type="project" value="UniProtKB-KW"/>
</dbReference>
<dbReference type="PANTHER" id="PTHR42951">
    <property type="entry name" value="METALLO-BETA-LACTAMASE DOMAIN-CONTAINING"/>
    <property type="match status" value="1"/>
</dbReference>
<dbReference type="OrthoDB" id="9802248at2"/>
<gene>
    <name evidence="2" type="ordered locus">Spiaf_1842</name>
</gene>
<dbReference type="InterPro" id="IPR050855">
    <property type="entry name" value="NDM-1-like"/>
</dbReference>
<evidence type="ECO:0000313" key="3">
    <source>
        <dbReference type="Proteomes" id="UP000007383"/>
    </source>
</evidence>
<sequence>METQIITIDCGYVAPEVAAAYLLVRNGKAVFIDNNTRYAIPLLLQALEDQGLAPQDVEYVVVTHVHLDHAGGSGPLMDACAQARLLCHPRAARHLISPERLSERTRAVYGDDRFRELYGELTPVPAERVCSVDDGEVVAWHGSQLEFYHTPGHAPHHLVVAERSSKSVFSGDAFGVAYPLLQRNGQLVLPTSPPADFDAELSIASARRIAALGCTAVYPTHFGRIPGTATAALPSLEDGFHHYGRIVDTMAAQLLAGRPVHEIEQECRVQVDAYVQARLDEAAVQLSTDEWELLGLDRELNAMGLAFAAGRRARKLNKA</sequence>
<dbReference type="PATRIC" id="fig|889378.3.peg.1832"/>
<evidence type="ECO:0000259" key="1">
    <source>
        <dbReference type="SMART" id="SM00849"/>
    </source>
</evidence>
<reference evidence="3" key="1">
    <citation type="journal article" date="2013" name="Stand. Genomic Sci.">
        <title>Complete genome sequence of the halophilic bacterium Spirochaeta africana type strain (Z-7692(T)) from the alkaline Lake Magadi in the East African Rift.</title>
        <authorList>
            <person name="Liolos K."/>
            <person name="Abt B."/>
            <person name="Scheuner C."/>
            <person name="Teshima H."/>
            <person name="Held B."/>
            <person name="Lapidus A."/>
            <person name="Nolan M."/>
            <person name="Lucas S."/>
            <person name="Deshpande S."/>
            <person name="Cheng J.F."/>
            <person name="Tapia R."/>
            <person name="Goodwin L.A."/>
            <person name="Pitluck S."/>
            <person name="Pagani I."/>
            <person name="Ivanova N."/>
            <person name="Mavromatis K."/>
            <person name="Mikhailova N."/>
            <person name="Huntemann M."/>
            <person name="Pati A."/>
            <person name="Chen A."/>
            <person name="Palaniappan K."/>
            <person name="Land M."/>
            <person name="Rohde M."/>
            <person name="Tindall B.J."/>
            <person name="Detter J.C."/>
            <person name="Goker M."/>
            <person name="Bristow J."/>
            <person name="Eisen J.A."/>
            <person name="Markowitz V."/>
            <person name="Hugenholtz P."/>
            <person name="Woyke T."/>
            <person name="Klenk H.P."/>
            <person name="Kyrpides N.C."/>
        </authorList>
    </citation>
    <scope>NUCLEOTIDE SEQUENCE</scope>
    <source>
        <strain evidence="3">ATCC 700263 / DSM 8902 / Z-7692</strain>
    </source>
</reference>
<protein>
    <submittedName>
        <fullName evidence="2">Zn-dependent hydrolase, glyoxylase</fullName>
    </submittedName>
</protein>
<dbReference type="SUPFAM" id="SSF56281">
    <property type="entry name" value="Metallo-hydrolase/oxidoreductase"/>
    <property type="match status" value="1"/>
</dbReference>
<dbReference type="CDD" id="cd07726">
    <property type="entry name" value="ST1585-like_MBL-fold"/>
    <property type="match status" value="1"/>
</dbReference>
<organism evidence="2 3">
    <name type="scientific">Spirochaeta africana (strain ATCC 700263 / DSM 8902 / Z-7692)</name>
    <dbReference type="NCBI Taxonomy" id="889378"/>
    <lineage>
        <taxon>Bacteria</taxon>
        <taxon>Pseudomonadati</taxon>
        <taxon>Spirochaetota</taxon>
        <taxon>Spirochaetia</taxon>
        <taxon>Spirochaetales</taxon>
        <taxon>Spirochaetaceae</taxon>
        <taxon>Spirochaeta</taxon>
    </lineage>
</organism>
<dbReference type="SMART" id="SM00849">
    <property type="entry name" value="Lactamase_B"/>
    <property type="match status" value="1"/>
</dbReference>
<keyword evidence="2" id="KW-0378">Hydrolase</keyword>
<dbReference type="eggNOG" id="COG0491">
    <property type="taxonomic scope" value="Bacteria"/>
</dbReference>
<dbReference type="Gene3D" id="3.60.15.10">
    <property type="entry name" value="Ribonuclease Z/Hydroxyacylglutathione hydrolase-like"/>
    <property type="match status" value="1"/>
</dbReference>
<dbReference type="RefSeq" id="WP_014455882.1">
    <property type="nucleotide sequence ID" value="NC_017098.1"/>
</dbReference>
<dbReference type="AlphaFoldDB" id="H9UK56"/>
<keyword evidence="3" id="KW-1185">Reference proteome</keyword>
<name>H9UK56_SPIAZ</name>